<evidence type="ECO:0000313" key="17">
    <source>
        <dbReference type="EMBL" id="SLM13293.1"/>
    </source>
</evidence>
<feature type="region of interest" description="Disordered" evidence="14">
    <location>
        <begin position="604"/>
        <end position="705"/>
    </location>
</feature>
<organism evidence="17">
    <name type="scientific">uncultured spirochete</name>
    <dbReference type="NCBI Taxonomy" id="156406"/>
    <lineage>
        <taxon>Bacteria</taxon>
        <taxon>Pseudomonadati</taxon>
        <taxon>Spirochaetota</taxon>
        <taxon>Spirochaetia</taxon>
        <taxon>Spirochaetales</taxon>
        <taxon>environmental samples</taxon>
    </lineage>
</organism>
<dbReference type="NCBIfam" id="TIGR03592">
    <property type="entry name" value="yidC_oxa1_cterm"/>
    <property type="match status" value="1"/>
</dbReference>
<dbReference type="GO" id="GO:0015031">
    <property type="term" value="P:protein transport"/>
    <property type="evidence" value="ECO:0007669"/>
    <property type="project" value="UniProtKB-KW"/>
</dbReference>
<dbReference type="InterPro" id="IPR038221">
    <property type="entry name" value="YidC_periplasmic_sf"/>
</dbReference>
<evidence type="ECO:0000256" key="6">
    <source>
        <dbReference type="ARBA" id="ARBA00022692"/>
    </source>
</evidence>
<dbReference type="HAMAP" id="MF_01810">
    <property type="entry name" value="YidC_type1"/>
    <property type="match status" value="1"/>
</dbReference>
<keyword evidence="9 13" id="KW-0472">Membrane</keyword>
<gene>
    <name evidence="13 17" type="primary">yidC</name>
    <name evidence="17" type="ORF">SPIROBIBN47_290010</name>
</gene>
<comment type="similarity">
    <text evidence="2 13">Belongs to the OXA1/ALB3/YidC family. Type 1 subfamily.</text>
</comment>
<evidence type="ECO:0000259" key="15">
    <source>
        <dbReference type="Pfam" id="PF02096"/>
    </source>
</evidence>
<feature type="region of interest" description="Disordered" evidence="14">
    <location>
        <begin position="46"/>
        <end position="68"/>
    </location>
</feature>
<keyword evidence="10 13" id="KW-0143">Chaperone</keyword>
<comment type="subunit">
    <text evidence="13">Interacts with the Sec translocase complex via SecD. Specifically interacts with transmembrane segments of nascent integral membrane proteins during membrane integration.</text>
</comment>
<evidence type="ECO:0000256" key="2">
    <source>
        <dbReference type="ARBA" id="ARBA00010527"/>
    </source>
</evidence>
<dbReference type="Gene3D" id="2.70.98.90">
    <property type="match status" value="1"/>
</dbReference>
<dbReference type="CDD" id="cd19961">
    <property type="entry name" value="EcYidC-like_peri"/>
    <property type="match status" value="1"/>
</dbReference>
<evidence type="ECO:0000256" key="5">
    <source>
        <dbReference type="ARBA" id="ARBA00022475"/>
    </source>
</evidence>
<comment type="function">
    <text evidence="13">Required for the insertion and/or proper folding and/or complex formation of integral membrane proteins into the membrane. Involved in integration of membrane proteins that insert both dependently and independently of the Sec translocase complex, as well as at least some lipoproteins. Aids folding of multispanning membrane proteins.</text>
</comment>
<dbReference type="AlphaFoldDB" id="A0A3P3XIY7"/>
<feature type="transmembrane region" description="Helical" evidence="13">
    <location>
        <begin position="457"/>
        <end position="475"/>
    </location>
</feature>
<feature type="domain" description="Membrane insertase YidC N-terminal" evidence="16">
    <location>
        <begin position="96"/>
        <end position="347"/>
    </location>
</feature>
<feature type="domain" description="Membrane insertase YidC/Oxa/ALB C-terminal" evidence="15">
    <location>
        <begin position="389"/>
        <end position="591"/>
    </location>
</feature>
<dbReference type="InterPro" id="IPR019998">
    <property type="entry name" value="Membr_insert_YidC"/>
</dbReference>
<dbReference type="GO" id="GO:0051205">
    <property type="term" value="P:protein insertion into membrane"/>
    <property type="evidence" value="ECO:0007669"/>
    <property type="project" value="TreeGrafter"/>
</dbReference>
<feature type="transmembrane region" description="Helical" evidence="13">
    <location>
        <begin position="20"/>
        <end position="40"/>
    </location>
</feature>
<dbReference type="InterPro" id="IPR028055">
    <property type="entry name" value="YidC/Oxa/ALB_C"/>
</dbReference>
<evidence type="ECO:0000259" key="16">
    <source>
        <dbReference type="Pfam" id="PF14849"/>
    </source>
</evidence>
<feature type="transmembrane region" description="Helical" evidence="13">
    <location>
        <begin position="389"/>
        <end position="408"/>
    </location>
</feature>
<keyword evidence="8 13" id="KW-1133">Transmembrane helix</keyword>
<feature type="compositionally biased region" description="Low complexity" evidence="14">
    <location>
        <begin position="630"/>
        <end position="641"/>
    </location>
</feature>
<evidence type="ECO:0000256" key="14">
    <source>
        <dbReference type="SAM" id="MobiDB-lite"/>
    </source>
</evidence>
<dbReference type="InterPro" id="IPR047196">
    <property type="entry name" value="YidC_ALB_C"/>
</dbReference>
<sequence>MSNIFEQEPSSKEDRRRTIIAVVLSTVIVSAGFMVQNALFPPATQQSTATQTPAQGTELPAQNTSAPAVAVPSPIPVKTASSSSIPVPAAERTYIIETDVMSATLTNAGGEIVSLTLKNHRDKSGAVDLIVRGSSGANGLSLSFGSATAPVRELMNAQWLDESKTAIEFSRMFEAPLAGSDQKVPFVLKRAYSFKKGEYLFALGISIEQPDGKPIALGANGIAYRLDLGPQIGPRFDQLPKNADYRKYIAEIDGKKKSEQPKANTPTVIAPSASWLAMSGKYFTFIAVPKAPMSGYEIETAQDPLIKQTNTLSLLRTSFSGVSTTDTYYFYFGPKTSAELGKYEYADKNGFGLASLKLEDAMEGSGMLGWLENFLKFLLNFFYKLIPNYGIAIILVTVLIKALFYPLTKKSSMSTARMAELQPKIQELQAKYKGNPQKLNQEMAELYKRENYNPMSGCLPLLIQFPLFIAMYNLFNNHFDLRGAMFIGGWINDLSLPESIINFGNFRLPIVGWNDLRALPIIYLFSQLLYGKFTQSPQSAQSNSQQASQMKLMMYGMPIMFFFILYDVPSGLLIYWITNNVLTILQQIVINDLMKKHKLARAEAATSTGGGPVSAGTGETSSRTAGNATKPAASKLASGKKAAVDAKARPVGRAGSKEGFSEKVTKWLENKAGKTEKGSKRGATGKSGPNSGSGSAKGSPKKKNN</sequence>
<evidence type="ECO:0000256" key="11">
    <source>
        <dbReference type="ARBA" id="ARBA00033245"/>
    </source>
</evidence>
<evidence type="ECO:0000256" key="7">
    <source>
        <dbReference type="ARBA" id="ARBA00022927"/>
    </source>
</evidence>
<keyword evidence="6 13" id="KW-0812">Transmembrane</keyword>
<dbReference type="PANTHER" id="PTHR12428">
    <property type="entry name" value="OXA1"/>
    <property type="match status" value="1"/>
</dbReference>
<evidence type="ECO:0000256" key="10">
    <source>
        <dbReference type="ARBA" id="ARBA00023186"/>
    </source>
</evidence>
<dbReference type="Pfam" id="PF02096">
    <property type="entry name" value="60KD_IMP"/>
    <property type="match status" value="1"/>
</dbReference>
<dbReference type="InterPro" id="IPR001708">
    <property type="entry name" value="YidC/ALB3/OXA1/COX18"/>
</dbReference>
<evidence type="ECO:0000256" key="3">
    <source>
        <dbReference type="ARBA" id="ARBA00015325"/>
    </source>
</evidence>
<evidence type="ECO:0000256" key="9">
    <source>
        <dbReference type="ARBA" id="ARBA00023136"/>
    </source>
</evidence>
<keyword evidence="4 13" id="KW-0813">Transport</keyword>
<evidence type="ECO:0000256" key="12">
    <source>
        <dbReference type="ARBA" id="ARBA00033342"/>
    </source>
</evidence>
<feature type="compositionally biased region" description="Polar residues" evidence="14">
    <location>
        <begin position="617"/>
        <end position="627"/>
    </location>
</feature>
<dbReference type="InterPro" id="IPR028053">
    <property type="entry name" value="Membr_insert_YidC_N"/>
</dbReference>
<evidence type="ECO:0000256" key="13">
    <source>
        <dbReference type="HAMAP-Rule" id="MF_01810"/>
    </source>
</evidence>
<reference evidence="17" key="1">
    <citation type="submission" date="2017-02" db="EMBL/GenBank/DDBJ databases">
        <authorList>
            <person name="Regsiter A."/>
            <person name="William W."/>
        </authorList>
    </citation>
    <scope>NUCLEOTIDE SEQUENCE</scope>
    <source>
        <strain evidence="17">Bib</strain>
    </source>
</reference>
<dbReference type="CDD" id="cd20070">
    <property type="entry name" value="5TM_YidC_Alb3"/>
    <property type="match status" value="1"/>
</dbReference>
<keyword evidence="5 13" id="KW-1003">Cell membrane</keyword>
<evidence type="ECO:0000256" key="8">
    <source>
        <dbReference type="ARBA" id="ARBA00022989"/>
    </source>
</evidence>
<dbReference type="GO" id="GO:0032977">
    <property type="term" value="F:membrane insertase activity"/>
    <property type="evidence" value="ECO:0007669"/>
    <property type="project" value="InterPro"/>
</dbReference>
<evidence type="ECO:0000256" key="1">
    <source>
        <dbReference type="ARBA" id="ARBA00004429"/>
    </source>
</evidence>
<feature type="compositionally biased region" description="Basic and acidic residues" evidence="14">
    <location>
        <begin position="655"/>
        <end position="679"/>
    </location>
</feature>
<feature type="transmembrane region" description="Helical" evidence="13">
    <location>
        <begin position="554"/>
        <end position="577"/>
    </location>
</feature>
<protein>
    <recommendedName>
        <fullName evidence="3 13">Membrane protein insertase YidC</fullName>
    </recommendedName>
    <alternativeName>
        <fullName evidence="12 13">Foldase YidC</fullName>
    </alternativeName>
    <alternativeName>
        <fullName evidence="11 13">Membrane integrase YidC</fullName>
    </alternativeName>
    <alternativeName>
        <fullName evidence="13">Membrane protein YidC</fullName>
    </alternativeName>
</protein>
<feature type="compositionally biased region" description="Low complexity" evidence="14">
    <location>
        <begin position="686"/>
        <end position="698"/>
    </location>
</feature>
<proteinExistence type="inferred from homology"/>
<feature type="compositionally biased region" description="Low complexity" evidence="14">
    <location>
        <begin position="46"/>
        <end position="55"/>
    </location>
</feature>
<name>A0A3P3XIY7_9SPIR</name>
<accession>A0A3P3XIY7</accession>
<dbReference type="NCBIfam" id="TIGR03593">
    <property type="entry name" value="yidC_nterm"/>
    <property type="match status" value="1"/>
</dbReference>
<keyword evidence="7 13" id="KW-0653">Protein transport</keyword>
<dbReference type="PRINTS" id="PR00701">
    <property type="entry name" value="60KDINNERMP"/>
</dbReference>
<dbReference type="GO" id="GO:0005886">
    <property type="term" value="C:plasma membrane"/>
    <property type="evidence" value="ECO:0007669"/>
    <property type="project" value="UniProtKB-SubCell"/>
</dbReference>
<dbReference type="Pfam" id="PF14849">
    <property type="entry name" value="YidC_periplas"/>
    <property type="match status" value="1"/>
</dbReference>
<dbReference type="EMBL" id="FWDM01000022">
    <property type="protein sequence ID" value="SLM13293.1"/>
    <property type="molecule type" value="Genomic_DNA"/>
</dbReference>
<comment type="subcellular location">
    <subcellularLocation>
        <location evidence="1">Cell inner membrane</location>
        <topology evidence="1">Multi-pass membrane protein</topology>
    </subcellularLocation>
    <subcellularLocation>
        <location evidence="13">Cell membrane</location>
        <topology evidence="13">Multi-pass membrane protein</topology>
    </subcellularLocation>
</comment>
<evidence type="ECO:0000256" key="4">
    <source>
        <dbReference type="ARBA" id="ARBA00022448"/>
    </source>
</evidence>
<dbReference type="PANTHER" id="PTHR12428:SF65">
    <property type="entry name" value="CYTOCHROME C OXIDASE ASSEMBLY PROTEIN COX18, MITOCHONDRIAL"/>
    <property type="match status" value="1"/>
</dbReference>